<dbReference type="InterPro" id="IPR012373">
    <property type="entry name" value="Ferrdict_sens_TM"/>
</dbReference>
<dbReference type="PIRSF" id="PIRSF018266">
    <property type="entry name" value="FecR"/>
    <property type="match status" value="1"/>
</dbReference>
<feature type="transmembrane region" description="Helical" evidence="1">
    <location>
        <begin position="83"/>
        <end position="100"/>
    </location>
</feature>
<dbReference type="PANTHER" id="PTHR30273:SF2">
    <property type="entry name" value="PROTEIN FECR"/>
    <property type="match status" value="1"/>
</dbReference>
<evidence type="ECO:0000256" key="1">
    <source>
        <dbReference type="SAM" id="Phobius"/>
    </source>
</evidence>
<dbReference type="STRING" id="652787.SAMN05216490_1205"/>
<evidence type="ECO:0000259" key="3">
    <source>
        <dbReference type="Pfam" id="PF16344"/>
    </source>
</evidence>
<dbReference type="Pfam" id="PF04773">
    <property type="entry name" value="FecR"/>
    <property type="match status" value="1"/>
</dbReference>
<accession>A0A1H1SH23</accession>
<proteinExistence type="predicted"/>
<dbReference type="AlphaFoldDB" id="A0A1H1SH23"/>
<dbReference type="PANTHER" id="PTHR30273">
    <property type="entry name" value="PERIPLASMIC SIGNAL SENSOR AND SIGMA FACTOR ACTIVATOR FECR-RELATED"/>
    <property type="match status" value="1"/>
</dbReference>
<keyword evidence="1" id="KW-1133">Transmembrane helix</keyword>
<dbReference type="RefSeq" id="WP_091370297.1">
    <property type="nucleotide sequence ID" value="NZ_LT629740.1"/>
</dbReference>
<dbReference type="Gene3D" id="2.60.120.1440">
    <property type="match status" value="1"/>
</dbReference>
<keyword evidence="5" id="KW-1185">Reference proteome</keyword>
<keyword evidence="1" id="KW-0472">Membrane</keyword>
<feature type="domain" description="Protein FecR C-terminal" evidence="3">
    <location>
        <begin position="273"/>
        <end position="337"/>
    </location>
</feature>
<dbReference type="Gene3D" id="3.55.50.30">
    <property type="match status" value="1"/>
</dbReference>
<protein>
    <submittedName>
        <fullName evidence="4">FecR family protein</fullName>
    </submittedName>
</protein>
<gene>
    <name evidence="4" type="ORF">SAMN05216490_1205</name>
</gene>
<keyword evidence="1" id="KW-0812">Transmembrane</keyword>
<organism evidence="4 5">
    <name type="scientific">Mucilaginibacter mallensis</name>
    <dbReference type="NCBI Taxonomy" id="652787"/>
    <lineage>
        <taxon>Bacteria</taxon>
        <taxon>Pseudomonadati</taxon>
        <taxon>Bacteroidota</taxon>
        <taxon>Sphingobacteriia</taxon>
        <taxon>Sphingobacteriales</taxon>
        <taxon>Sphingobacteriaceae</taxon>
        <taxon>Mucilaginibacter</taxon>
    </lineage>
</organism>
<evidence type="ECO:0000313" key="4">
    <source>
        <dbReference type="EMBL" id="SDS46659.1"/>
    </source>
</evidence>
<evidence type="ECO:0000313" key="5">
    <source>
        <dbReference type="Proteomes" id="UP000199679"/>
    </source>
</evidence>
<name>A0A1H1SH23_MUCMA</name>
<dbReference type="InterPro" id="IPR032508">
    <property type="entry name" value="FecR_C"/>
</dbReference>
<dbReference type="OrthoDB" id="645173at2"/>
<dbReference type="GO" id="GO:0016989">
    <property type="term" value="F:sigma factor antagonist activity"/>
    <property type="evidence" value="ECO:0007669"/>
    <property type="project" value="TreeGrafter"/>
</dbReference>
<feature type="domain" description="FecR protein" evidence="2">
    <location>
        <begin position="123"/>
        <end position="210"/>
    </location>
</feature>
<sequence>MKKKLSADILEKYFKGDCNENEIAEINSWYNSFEHDEDDISDLPDLEKELFKDLMLNNIRENIKKTEADNVINLKRTKFYRSLLYFISSAAAILLIAFFLKSKMPRISPVEDKEELVINNMTNTIHKMVLSDGSKVWLSPNSQLTYLKVFDKHSRQVALSGEAFFEVTKDHSRPFSIYSGKITTKVWGTSFRIRSYKNDIPKVDVVTGKVSVSIYKVNRATTDLSSPVQTNPVQEVMLTPNQEAIYDTKLNTLKKNTEIKDTTINIWKKTNVSFDNTPMADVFKVLNKKFKVHIWSADKKINADYLNADFTDESLPAIMEMLKNTMNVNYAINGSEFVLVSNR</sequence>
<dbReference type="InterPro" id="IPR006860">
    <property type="entry name" value="FecR"/>
</dbReference>
<dbReference type="Proteomes" id="UP000199679">
    <property type="component" value="Chromosome I"/>
</dbReference>
<reference evidence="4 5" key="1">
    <citation type="submission" date="2016-10" db="EMBL/GenBank/DDBJ databases">
        <authorList>
            <person name="de Groot N.N."/>
        </authorList>
    </citation>
    <scope>NUCLEOTIDE SEQUENCE [LARGE SCALE GENOMIC DNA]</scope>
    <source>
        <strain evidence="4 5">MP1X4</strain>
    </source>
</reference>
<dbReference type="Pfam" id="PF16344">
    <property type="entry name" value="FecR_C"/>
    <property type="match status" value="1"/>
</dbReference>
<evidence type="ECO:0000259" key="2">
    <source>
        <dbReference type="Pfam" id="PF04773"/>
    </source>
</evidence>
<dbReference type="EMBL" id="LT629740">
    <property type="protein sequence ID" value="SDS46659.1"/>
    <property type="molecule type" value="Genomic_DNA"/>
</dbReference>